<evidence type="ECO:0000256" key="2">
    <source>
        <dbReference type="PROSITE-ProRule" id="PRU01091"/>
    </source>
</evidence>
<evidence type="ECO:0000313" key="5">
    <source>
        <dbReference type="EMBL" id="SMY16927.1"/>
    </source>
</evidence>
<dbReference type="PROSITE" id="PS51755">
    <property type="entry name" value="OMPR_PHOB"/>
    <property type="match status" value="1"/>
</dbReference>
<dbReference type="GO" id="GO:0000160">
    <property type="term" value="P:phosphorelay signal transduction system"/>
    <property type="evidence" value="ECO:0007669"/>
    <property type="project" value="InterPro"/>
</dbReference>
<dbReference type="AlphaFoldDB" id="A0A1Y6L0S4"/>
<evidence type="ECO:0000256" key="3">
    <source>
        <dbReference type="SAM" id="Phobius"/>
    </source>
</evidence>
<organism evidence="5 6">
    <name type="scientific">Photobacterium aquimaris</name>
    <dbReference type="NCBI Taxonomy" id="512643"/>
    <lineage>
        <taxon>Bacteria</taxon>
        <taxon>Pseudomonadati</taxon>
        <taxon>Pseudomonadota</taxon>
        <taxon>Gammaproteobacteria</taxon>
        <taxon>Vibrionales</taxon>
        <taxon>Vibrionaceae</taxon>
        <taxon>Photobacterium</taxon>
    </lineage>
</organism>
<dbReference type="RefSeq" id="WP_087820912.1">
    <property type="nucleotide sequence ID" value="NZ_FYAH01000003.1"/>
</dbReference>
<sequence length="286" mass="32701">MIRSEIYQIGPIRYDCSTRILTHENGYTEYFTPRVSDVFLLLLEHQGQCVEKDYLLSQCWGDVIVSEQALTNVISKLRKILYKNCPDVFTITTVSKSGYLLEVIEGIGGIQKSVDNSDTDAIDLIDKEQMSNRRPTVISFDSKLSKVSWLASHKITLLLLLFCGVTVGVIFYKYHEIKSRPYFVNASGYSKLVNINNNNVYIHTIKNGGLDEDEIIKSLKKGLSSICNSEVYVRFYNNTRIKNHVGLVIFIMNKDGRAFNFRMSEYIKNNLDDKLNDYLLGKNVVC</sequence>
<feature type="domain" description="OmpR/PhoB-type" evidence="4">
    <location>
        <begin position="4"/>
        <end position="103"/>
    </location>
</feature>
<reference evidence="6" key="1">
    <citation type="submission" date="2017-06" db="EMBL/GenBank/DDBJ databases">
        <authorList>
            <person name="Rodrigo-Torres L."/>
            <person name="Arahal R. D."/>
            <person name="Lucena T."/>
        </authorList>
    </citation>
    <scope>NUCLEOTIDE SEQUENCE [LARGE SCALE GENOMIC DNA]</scope>
    <source>
        <strain evidence="6">type strain: CECT 9192</strain>
    </source>
</reference>
<keyword evidence="3" id="KW-0812">Transmembrane</keyword>
<dbReference type="InterPro" id="IPR001867">
    <property type="entry name" value="OmpR/PhoB-type_DNA-bd"/>
</dbReference>
<keyword evidence="3" id="KW-0472">Membrane</keyword>
<evidence type="ECO:0000259" key="4">
    <source>
        <dbReference type="PROSITE" id="PS51755"/>
    </source>
</evidence>
<evidence type="ECO:0000313" key="6">
    <source>
        <dbReference type="Proteomes" id="UP000196485"/>
    </source>
</evidence>
<dbReference type="SMART" id="SM00862">
    <property type="entry name" value="Trans_reg_C"/>
    <property type="match status" value="1"/>
</dbReference>
<protein>
    <submittedName>
        <fullName evidence="5">Transcriptional activator CadC</fullName>
    </submittedName>
</protein>
<keyword evidence="1 2" id="KW-0238">DNA-binding</keyword>
<dbReference type="Gene3D" id="1.10.10.10">
    <property type="entry name" value="Winged helix-like DNA-binding domain superfamily/Winged helix DNA-binding domain"/>
    <property type="match status" value="1"/>
</dbReference>
<dbReference type="GO" id="GO:0003677">
    <property type="term" value="F:DNA binding"/>
    <property type="evidence" value="ECO:0007669"/>
    <property type="project" value="UniProtKB-UniRule"/>
</dbReference>
<dbReference type="Proteomes" id="UP000196485">
    <property type="component" value="Unassembled WGS sequence"/>
</dbReference>
<dbReference type="Pfam" id="PF00486">
    <property type="entry name" value="Trans_reg_C"/>
    <property type="match status" value="1"/>
</dbReference>
<accession>A0A1Y6L0S4</accession>
<feature type="transmembrane region" description="Helical" evidence="3">
    <location>
        <begin position="155"/>
        <end position="174"/>
    </location>
</feature>
<proteinExistence type="predicted"/>
<dbReference type="GO" id="GO:0006355">
    <property type="term" value="P:regulation of DNA-templated transcription"/>
    <property type="evidence" value="ECO:0007669"/>
    <property type="project" value="InterPro"/>
</dbReference>
<dbReference type="SUPFAM" id="SSF46894">
    <property type="entry name" value="C-terminal effector domain of the bipartite response regulators"/>
    <property type="match status" value="1"/>
</dbReference>
<name>A0A1Y6L0S4_9GAMM</name>
<keyword evidence="3" id="KW-1133">Transmembrane helix</keyword>
<evidence type="ECO:0000256" key="1">
    <source>
        <dbReference type="ARBA" id="ARBA00023125"/>
    </source>
</evidence>
<keyword evidence="6" id="KW-1185">Reference proteome</keyword>
<dbReference type="EMBL" id="FYAH01000003">
    <property type="protein sequence ID" value="SMY16927.1"/>
    <property type="molecule type" value="Genomic_DNA"/>
</dbReference>
<feature type="DNA-binding region" description="OmpR/PhoB-type" evidence="2">
    <location>
        <begin position="4"/>
        <end position="103"/>
    </location>
</feature>
<dbReference type="InterPro" id="IPR016032">
    <property type="entry name" value="Sig_transdc_resp-reg_C-effctor"/>
</dbReference>
<dbReference type="InterPro" id="IPR036388">
    <property type="entry name" value="WH-like_DNA-bd_sf"/>
</dbReference>
<gene>
    <name evidence="5" type="primary">cadC_2</name>
    <name evidence="5" type="ORF">PAQU9191_02167</name>
</gene>